<proteinExistence type="predicted"/>
<evidence type="ECO:0000313" key="2">
    <source>
        <dbReference type="EMBL" id="CAB4270345.1"/>
    </source>
</evidence>
<organism evidence="2 4">
    <name type="scientific">Prunus armeniaca</name>
    <name type="common">Apricot</name>
    <name type="synonym">Armeniaca vulgaris</name>
    <dbReference type="NCBI Taxonomy" id="36596"/>
    <lineage>
        <taxon>Eukaryota</taxon>
        <taxon>Viridiplantae</taxon>
        <taxon>Streptophyta</taxon>
        <taxon>Embryophyta</taxon>
        <taxon>Tracheophyta</taxon>
        <taxon>Spermatophyta</taxon>
        <taxon>Magnoliopsida</taxon>
        <taxon>eudicotyledons</taxon>
        <taxon>Gunneridae</taxon>
        <taxon>Pentapetalae</taxon>
        <taxon>rosids</taxon>
        <taxon>fabids</taxon>
        <taxon>Rosales</taxon>
        <taxon>Rosaceae</taxon>
        <taxon>Amygdaloideae</taxon>
        <taxon>Amygdaleae</taxon>
        <taxon>Prunus</taxon>
    </lineage>
</organism>
<name>A0A6J5U5B8_PRUAR</name>
<accession>A0A6J5U5B8</accession>
<protein>
    <submittedName>
        <fullName evidence="2">Uncharacterized protein</fullName>
    </submittedName>
</protein>
<feature type="region of interest" description="Disordered" evidence="1">
    <location>
        <begin position="1"/>
        <end position="27"/>
    </location>
</feature>
<dbReference type="EMBL" id="CAEKKB010000002">
    <property type="protein sequence ID" value="CAB4300745.1"/>
    <property type="molecule type" value="Genomic_DNA"/>
</dbReference>
<reference evidence="2 4" key="2">
    <citation type="submission" date="2020-05" db="EMBL/GenBank/DDBJ databases">
        <authorList>
            <person name="Campoy J."/>
            <person name="Schneeberger K."/>
            <person name="Spophaly S."/>
        </authorList>
    </citation>
    <scope>NUCLEOTIDE SEQUENCE [LARGE SCALE GENOMIC DNA]</scope>
    <source>
        <strain evidence="2">PruArmRojPasFocal</strain>
    </source>
</reference>
<evidence type="ECO:0000313" key="4">
    <source>
        <dbReference type="Proteomes" id="UP000507222"/>
    </source>
</evidence>
<dbReference type="Proteomes" id="UP000507245">
    <property type="component" value="Unassembled WGS sequence"/>
</dbReference>
<keyword evidence="5" id="KW-1185">Reference proteome</keyword>
<evidence type="ECO:0000313" key="5">
    <source>
        <dbReference type="Proteomes" id="UP000507245"/>
    </source>
</evidence>
<dbReference type="Proteomes" id="UP000507222">
    <property type="component" value="Unassembled WGS sequence"/>
</dbReference>
<reference evidence="5" key="1">
    <citation type="journal article" date="2020" name="Genome Biol.">
        <title>Gamete binning: chromosome-level and haplotype-resolved genome assembly enabled by high-throughput single-cell sequencing of gamete genomes.</title>
        <authorList>
            <person name="Campoy J.A."/>
            <person name="Sun H."/>
            <person name="Goel M."/>
            <person name="Jiao W.-B."/>
            <person name="Folz-Donahue K."/>
            <person name="Wang N."/>
            <person name="Rubio M."/>
            <person name="Liu C."/>
            <person name="Kukat C."/>
            <person name="Ruiz D."/>
            <person name="Huettel B."/>
            <person name="Schneeberger K."/>
        </authorList>
    </citation>
    <scope>NUCLEOTIDE SEQUENCE [LARGE SCALE GENOMIC DNA]</scope>
    <source>
        <strain evidence="5">cv. Rojo Pasion</strain>
    </source>
</reference>
<evidence type="ECO:0000256" key="1">
    <source>
        <dbReference type="SAM" id="MobiDB-lite"/>
    </source>
</evidence>
<feature type="compositionally biased region" description="Basic and acidic residues" evidence="1">
    <location>
        <begin position="1"/>
        <end position="19"/>
    </location>
</feature>
<gene>
    <name evidence="2" type="ORF">CURHAP_LOCUS16414</name>
    <name evidence="3" type="ORF">ORAREDHAP_LOCUS15999</name>
</gene>
<dbReference type="AlphaFoldDB" id="A0A6J5U5B8"/>
<dbReference type="EMBL" id="CAEKDK010000002">
    <property type="protein sequence ID" value="CAB4270345.1"/>
    <property type="molecule type" value="Genomic_DNA"/>
</dbReference>
<evidence type="ECO:0000313" key="3">
    <source>
        <dbReference type="EMBL" id="CAB4300745.1"/>
    </source>
</evidence>
<sequence length="94" mass="10958">MGNWVGRDKGLHQIEDQGSKNKTSTNSVRIKVRLTSKQLEELMAELHITKARFRGRPRDPLRLLGRNEEYLFFKKGGKSILSVIDSAYPWFYFT</sequence>